<protein>
    <submittedName>
        <fullName evidence="3">Calcium-binding protein P</fullName>
    </submittedName>
</protein>
<keyword evidence="2" id="KW-0732">Signal</keyword>
<evidence type="ECO:0000313" key="4">
    <source>
        <dbReference type="Proteomes" id="UP001500889"/>
    </source>
</evidence>
<name>A0AAU9FBF6_DROMD</name>
<feature type="compositionally biased region" description="Pro residues" evidence="1">
    <location>
        <begin position="121"/>
        <end position="139"/>
    </location>
</feature>
<accession>A0AAU9FBF6</accession>
<dbReference type="Proteomes" id="UP001500889">
    <property type="component" value="Chromosome O"/>
</dbReference>
<proteinExistence type="predicted"/>
<dbReference type="AlphaFoldDB" id="A0AAU9FBF6"/>
<feature type="compositionally biased region" description="Polar residues" evidence="1">
    <location>
        <begin position="61"/>
        <end position="72"/>
    </location>
</feature>
<gene>
    <name evidence="3" type="ORF">DMAD_10949</name>
</gene>
<reference evidence="3 4" key="1">
    <citation type="submission" date="2024-02" db="EMBL/GenBank/DDBJ databases">
        <title>A chromosome-level genome assembly of Drosophila madeirensis, a fruit fly species endemic to Madeira island.</title>
        <authorList>
            <person name="Tomihara K."/>
            <person name="Llopart A."/>
            <person name="Yamamoto D."/>
        </authorList>
    </citation>
    <scope>NUCLEOTIDE SEQUENCE [LARGE SCALE GENOMIC DNA]</scope>
    <source>
        <strain evidence="3 4">RF1</strain>
    </source>
</reference>
<organism evidence="3 4">
    <name type="scientific">Drosophila madeirensis</name>
    <name type="common">Fruit fly</name>
    <dbReference type="NCBI Taxonomy" id="30013"/>
    <lineage>
        <taxon>Eukaryota</taxon>
        <taxon>Metazoa</taxon>
        <taxon>Ecdysozoa</taxon>
        <taxon>Arthropoda</taxon>
        <taxon>Hexapoda</taxon>
        <taxon>Insecta</taxon>
        <taxon>Pterygota</taxon>
        <taxon>Neoptera</taxon>
        <taxon>Endopterygota</taxon>
        <taxon>Diptera</taxon>
        <taxon>Brachycera</taxon>
        <taxon>Muscomorpha</taxon>
        <taxon>Ephydroidea</taxon>
        <taxon>Drosophilidae</taxon>
        <taxon>Drosophila</taxon>
        <taxon>Sophophora</taxon>
    </lineage>
</organism>
<evidence type="ECO:0000256" key="1">
    <source>
        <dbReference type="SAM" id="MobiDB-lite"/>
    </source>
</evidence>
<evidence type="ECO:0000256" key="2">
    <source>
        <dbReference type="SAM" id="SignalP"/>
    </source>
</evidence>
<keyword evidence="4" id="KW-1185">Reference proteome</keyword>
<dbReference type="EMBL" id="AP029263">
    <property type="protein sequence ID" value="BFF93013.1"/>
    <property type="molecule type" value="Genomic_DNA"/>
</dbReference>
<feature type="region of interest" description="Disordered" evidence="1">
    <location>
        <begin position="61"/>
        <end position="150"/>
    </location>
</feature>
<evidence type="ECO:0000313" key="3">
    <source>
        <dbReference type="EMBL" id="BFF93013.1"/>
    </source>
</evidence>
<feature type="signal peptide" evidence="2">
    <location>
        <begin position="1"/>
        <end position="24"/>
    </location>
</feature>
<sequence length="322" mass="33686">MAWRSVIAFAALIVALLLAVGSQASQLSRDESREEEETIFNLASTLTGGIRSSRHHQRANLNSNLYPDSTQPGAGYGSADIDGPHGHEQGGYTPRTGGSNSIGYAGPQQPAGYPGQELPPGTYPPPGYPATGSPQPPVHYPGGIPSQRPGVAAYPQPGVPAYPQPGVPGYPHPGVPSYPQPGVPAYQQPGVPAYPSPAAAYPAGYPGYAYPGVYLPQFPGYPQPGAYPGYAPGAPGGPQVVVHPGAAPPAAAPHESRRHHSRYPSHNAQDPEHWDHRFSMNTEYKEDGVHKGPFDVLNNHNAFGFGSGYGGGYNGAFNSPAF</sequence>
<feature type="chain" id="PRO_5043347532" evidence="2">
    <location>
        <begin position="25"/>
        <end position="322"/>
    </location>
</feature>
<feature type="region of interest" description="Disordered" evidence="1">
    <location>
        <begin position="246"/>
        <end position="273"/>
    </location>
</feature>